<proteinExistence type="predicted"/>
<accession>A0AAD7G3S9</accession>
<protein>
    <submittedName>
        <fullName evidence="1">Uncharacterized protein</fullName>
    </submittedName>
</protein>
<reference evidence="1" key="1">
    <citation type="submission" date="2023-03" db="EMBL/GenBank/DDBJ databases">
        <title>Massive genome expansion in bonnet fungi (Mycena s.s.) driven by repeated elements and novel gene families across ecological guilds.</title>
        <authorList>
            <consortium name="Lawrence Berkeley National Laboratory"/>
            <person name="Harder C.B."/>
            <person name="Miyauchi S."/>
            <person name="Viragh M."/>
            <person name="Kuo A."/>
            <person name="Thoen E."/>
            <person name="Andreopoulos B."/>
            <person name="Lu D."/>
            <person name="Skrede I."/>
            <person name="Drula E."/>
            <person name="Henrissat B."/>
            <person name="Morin E."/>
            <person name="Kohler A."/>
            <person name="Barry K."/>
            <person name="LaButti K."/>
            <person name="Morin E."/>
            <person name="Salamov A."/>
            <person name="Lipzen A."/>
            <person name="Mereny Z."/>
            <person name="Hegedus B."/>
            <person name="Baldrian P."/>
            <person name="Stursova M."/>
            <person name="Weitz H."/>
            <person name="Taylor A."/>
            <person name="Grigoriev I.V."/>
            <person name="Nagy L.G."/>
            <person name="Martin F."/>
            <person name="Kauserud H."/>
        </authorList>
    </citation>
    <scope>NUCLEOTIDE SEQUENCE</scope>
    <source>
        <strain evidence="1">CBHHK067</strain>
    </source>
</reference>
<dbReference type="EMBL" id="JARKIE010000350">
    <property type="protein sequence ID" value="KAJ7652273.1"/>
    <property type="molecule type" value="Genomic_DNA"/>
</dbReference>
<evidence type="ECO:0000313" key="2">
    <source>
        <dbReference type="Proteomes" id="UP001221757"/>
    </source>
</evidence>
<organism evidence="1 2">
    <name type="scientific">Mycena rosella</name>
    <name type="common">Pink bonnet</name>
    <name type="synonym">Agaricus rosellus</name>
    <dbReference type="NCBI Taxonomy" id="1033263"/>
    <lineage>
        <taxon>Eukaryota</taxon>
        <taxon>Fungi</taxon>
        <taxon>Dikarya</taxon>
        <taxon>Basidiomycota</taxon>
        <taxon>Agaricomycotina</taxon>
        <taxon>Agaricomycetes</taxon>
        <taxon>Agaricomycetidae</taxon>
        <taxon>Agaricales</taxon>
        <taxon>Marasmiineae</taxon>
        <taxon>Mycenaceae</taxon>
        <taxon>Mycena</taxon>
    </lineage>
</organism>
<sequence length="333" mass="37941">MLKNCRNFTIAGGTFNVWEQPRSPPSDFRSVQLGDLNLLTQMGKEEALTSDVVERRGPGLVQRKAIVGTRKVYRARIFGSQDPMMAVVYEGSQFEKWKAEAERHQSVRYGHPFINSAAYNYTPRSLPFVLQLFGVTESRGVNALIYYDELITITQFRQLHRGSLLVSEYIEYQMARDGAIEFDIDPWTTCFASIDIVSLDTGWARITVPAAVRTDLNFISHNAIYNTSYMYKSWISQAPRLLESEIATGVKLDDLILIDTVYLSMRLHYPAQNMDLPSNMPYLIVFDPAARNEEDGTVWMIFNPQINDITGLSIPQERKSWESISLPSSPFPQ</sequence>
<name>A0AAD7G3S9_MYCRO</name>
<dbReference type="AlphaFoldDB" id="A0AAD7G3S9"/>
<evidence type="ECO:0000313" key="1">
    <source>
        <dbReference type="EMBL" id="KAJ7652273.1"/>
    </source>
</evidence>
<keyword evidence="2" id="KW-1185">Reference proteome</keyword>
<comment type="caution">
    <text evidence="1">The sequence shown here is derived from an EMBL/GenBank/DDBJ whole genome shotgun (WGS) entry which is preliminary data.</text>
</comment>
<dbReference type="Proteomes" id="UP001221757">
    <property type="component" value="Unassembled WGS sequence"/>
</dbReference>
<gene>
    <name evidence="1" type="ORF">B0H17DRAFT_1215017</name>
</gene>